<gene>
    <name evidence="1" type="ORF">BO70DRAFT_313548</name>
</gene>
<evidence type="ECO:0000313" key="1">
    <source>
        <dbReference type="EMBL" id="PWY85069.1"/>
    </source>
</evidence>
<dbReference type="Proteomes" id="UP000247233">
    <property type="component" value="Unassembled WGS sequence"/>
</dbReference>
<evidence type="ECO:0000313" key="2">
    <source>
        <dbReference type="Proteomes" id="UP000247233"/>
    </source>
</evidence>
<dbReference type="RefSeq" id="XP_025400411.1">
    <property type="nucleotide sequence ID" value="XM_025540246.1"/>
</dbReference>
<proteinExistence type="predicted"/>
<dbReference type="VEuPathDB" id="FungiDB:BO70DRAFT_313548"/>
<reference evidence="1 2" key="1">
    <citation type="submission" date="2016-12" db="EMBL/GenBank/DDBJ databases">
        <title>The genomes of Aspergillus section Nigri reveals drivers in fungal speciation.</title>
        <authorList>
            <consortium name="DOE Joint Genome Institute"/>
            <person name="Vesth T.C."/>
            <person name="Nybo J."/>
            <person name="Theobald S."/>
            <person name="Brandl J."/>
            <person name="Frisvad J.C."/>
            <person name="Nielsen K.F."/>
            <person name="Lyhne E.K."/>
            <person name="Kogle M.E."/>
            <person name="Kuo A."/>
            <person name="Riley R."/>
            <person name="Clum A."/>
            <person name="Nolan M."/>
            <person name="Lipzen A."/>
            <person name="Salamov A."/>
            <person name="Henrissat B."/>
            <person name="Wiebenga A."/>
            <person name="De Vries R.P."/>
            <person name="Grigoriev I.V."/>
            <person name="Mortensen U.H."/>
            <person name="Andersen M.R."/>
            <person name="Baker S.E."/>
        </authorList>
    </citation>
    <scope>NUCLEOTIDE SEQUENCE [LARGE SCALE GENOMIC DNA]</scope>
    <source>
        <strain evidence="1 2">CBS 117.55</strain>
    </source>
</reference>
<dbReference type="EMBL" id="MSFL01000009">
    <property type="protein sequence ID" value="PWY85069.1"/>
    <property type="molecule type" value="Genomic_DNA"/>
</dbReference>
<evidence type="ECO:0008006" key="3">
    <source>
        <dbReference type="Google" id="ProtNLM"/>
    </source>
</evidence>
<dbReference type="OrthoDB" id="37659at2759"/>
<organism evidence="1 2">
    <name type="scientific">Aspergillus heteromorphus CBS 117.55</name>
    <dbReference type="NCBI Taxonomy" id="1448321"/>
    <lineage>
        <taxon>Eukaryota</taxon>
        <taxon>Fungi</taxon>
        <taxon>Dikarya</taxon>
        <taxon>Ascomycota</taxon>
        <taxon>Pezizomycotina</taxon>
        <taxon>Eurotiomycetes</taxon>
        <taxon>Eurotiomycetidae</taxon>
        <taxon>Eurotiales</taxon>
        <taxon>Aspergillaceae</taxon>
        <taxon>Aspergillus</taxon>
        <taxon>Aspergillus subgen. Circumdati</taxon>
    </lineage>
</organism>
<sequence>MNPRKLFILIYKGDPLDYTEYRHTALYFQFAAQVRSVMHILGTQGLYKFVEYLGADPMEIGDLVRVVPVTEISGDVDDEEAIRETVSRTPVRNGYMDLEWNCQHWVGDALGRLVERGWVTEAERAEAIDKMTDACLEAQDDQALSAQ</sequence>
<keyword evidence="2" id="KW-1185">Reference proteome</keyword>
<dbReference type="STRING" id="1448321.A0A317WFK1"/>
<comment type="caution">
    <text evidence="1">The sequence shown here is derived from an EMBL/GenBank/DDBJ whole genome shotgun (WGS) entry which is preliminary data.</text>
</comment>
<protein>
    <recommendedName>
        <fullName evidence="3">PPPDE domain-containing protein</fullName>
    </recommendedName>
</protein>
<name>A0A317WFK1_9EURO</name>
<dbReference type="GeneID" id="37062483"/>
<dbReference type="AlphaFoldDB" id="A0A317WFK1"/>
<accession>A0A317WFK1</accession>